<dbReference type="AlphaFoldDB" id="A0A2H0WN56"/>
<evidence type="ECO:0000256" key="1">
    <source>
        <dbReference type="SAM" id="MobiDB-lite"/>
    </source>
</evidence>
<proteinExistence type="predicted"/>
<dbReference type="Gene3D" id="3.40.630.190">
    <property type="entry name" value="LCP protein"/>
    <property type="match status" value="1"/>
</dbReference>
<accession>A0A2H0WN56</accession>
<evidence type="ECO:0000259" key="2">
    <source>
        <dbReference type="Pfam" id="PF03816"/>
    </source>
</evidence>
<dbReference type="Proteomes" id="UP000230033">
    <property type="component" value="Unassembled WGS sequence"/>
</dbReference>
<comment type="caution">
    <text evidence="3">The sequence shown here is derived from an EMBL/GenBank/DDBJ whole genome shotgun (WGS) entry which is preliminary data.</text>
</comment>
<protein>
    <recommendedName>
        <fullName evidence="2">Cell envelope-related transcriptional attenuator domain-containing protein</fullName>
    </recommendedName>
</protein>
<name>A0A2H0WN56_9BACT</name>
<organism evidence="3 4">
    <name type="scientific">Candidatus Shapirobacteria bacterium CG09_land_8_20_14_0_10_47_13</name>
    <dbReference type="NCBI Taxonomy" id="1974481"/>
    <lineage>
        <taxon>Bacteria</taxon>
        <taxon>Candidatus Shapironibacteriota</taxon>
    </lineage>
</organism>
<feature type="domain" description="Cell envelope-related transcriptional attenuator" evidence="2">
    <location>
        <begin position="116"/>
        <end position="251"/>
    </location>
</feature>
<evidence type="ECO:0000313" key="3">
    <source>
        <dbReference type="EMBL" id="PIS14086.1"/>
    </source>
</evidence>
<gene>
    <name evidence="3" type="ORF">COT65_00740</name>
</gene>
<sequence>MPAFAEVPTAMAQPTEIGTVVPKTSTPAAADNGLGPERRRAPEQKESRLFNILLRPFIQEAEVRRTTRASQDSEYLKRVDQDLNTERVNFLVFGWGETFEPPVITEPGTIIGSPSIISINYKTGEIQIVSLTHDIRAPEVEKALGTLGKRLPNSAKKIDQAYLDSKVGSLDLMRLTLENATGLSVDFQFAFSDIAIQKLIDNIFQSIEVDVPVEMELAPYYHRGTLCDEQKRRFSKGKIKLNGREVVGFIKAIPTVNPGEKITDGRPPYSPLMEHNKRKMNVIEGFLSAARKKLSPGLLKAINDYLDEEAKIKEMEFDFNYKELLVKSLLNTIGEWTKSNLPGGKPLDVSIPEITGERYLVDRCCSTDPEKTPVHWDFWSQKALGEDELKKDYQSGVYNPKMAFEVPYRGNPYGDLIDDYWVGVRTYIKEFLLKK</sequence>
<reference evidence="4" key="1">
    <citation type="submission" date="2017-09" db="EMBL/GenBank/DDBJ databases">
        <title>Depth-based differentiation of microbial function through sediment-hosted aquifers and enrichment of novel symbionts in the deep terrestrial subsurface.</title>
        <authorList>
            <person name="Probst A.J."/>
            <person name="Ladd B."/>
            <person name="Jarett J.K."/>
            <person name="Geller-Mcgrath D.E."/>
            <person name="Sieber C.M.K."/>
            <person name="Emerson J.B."/>
            <person name="Anantharaman K."/>
            <person name="Thomas B.C."/>
            <person name="Malmstrom R."/>
            <person name="Stieglmeier M."/>
            <person name="Klingl A."/>
            <person name="Woyke T."/>
            <person name="Ryan C.M."/>
            <person name="Banfield J.F."/>
        </authorList>
    </citation>
    <scope>NUCLEOTIDE SEQUENCE [LARGE SCALE GENOMIC DNA]</scope>
</reference>
<dbReference type="EMBL" id="PEZJ01000009">
    <property type="protein sequence ID" value="PIS14086.1"/>
    <property type="molecule type" value="Genomic_DNA"/>
</dbReference>
<feature type="region of interest" description="Disordered" evidence="1">
    <location>
        <begin position="1"/>
        <end position="42"/>
    </location>
</feature>
<dbReference type="InterPro" id="IPR004474">
    <property type="entry name" value="LytR_CpsA_psr"/>
</dbReference>
<evidence type="ECO:0000313" key="4">
    <source>
        <dbReference type="Proteomes" id="UP000230033"/>
    </source>
</evidence>
<dbReference type="Pfam" id="PF03816">
    <property type="entry name" value="LytR_cpsA_psr"/>
    <property type="match status" value="1"/>
</dbReference>